<dbReference type="AlphaFoldDB" id="A0A2C7A8M1"/>
<keyword evidence="2" id="KW-1185">Reference proteome</keyword>
<evidence type="ECO:0000313" key="1">
    <source>
        <dbReference type="EMBL" id="PHK93705.1"/>
    </source>
</evidence>
<sequence length="239" mass="24757">MKMDDGGALPFRRGDTAMTPSSLFRRLPLSALAALGAAGLGASLGGMPELARAADPVPLASLALMAGVAGWMWWRNQGPRSRFATLGIRLDPAPAHPAAPGAVLRFVQATPRLWQAWQGSWCLELAEGQGGEPGWSLALRPGGAAAKHAPLAHAATLDALLALLRHMAGRGLHLPPEAQAAAALLEGDFEFLLPASRQRIMALAEGGYALYQPTGCKAISAQAARAMLAQGSPVPTAGR</sequence>
<gene>
    <name evidence="1" type="ORF">CR162_17100</name>
</gene>
<comment type="caution">
    <text evidence="1">The sequence shown here is derived from an EMBL/GenBank/DDBJ whole genome shotgun (WGS) entry which is preliminary data.</text>
</comment>
<proteinExistence type="predicted"/>
<evidence type="ECO:0000313" key="2">
    <source>
        <dbReference type="Proteomes" id="UP000223527"/>
    </source>
</evidence>
<reference evidence="1 2" key="1">
    <citation type="submission" date="2017-10" db="EMBL/GenBank/DDBJ databases">
        <authorList>
            <person name="Banno H."/>
            <person name="Chua N.-H."/>
        </authorList>
    </citation>
    <scope>NUCLEOTIDE SEQUENCE [LARGE SCALE GENOMIC DNA]</scope>
    <source>
        <strain evidence="1 2">YW11</strain>
    </source>
</reference>
<accession>A0A2C7A8M1</accession>
<organism evidence="1 2">
    <name type="scientific">Teichococcus rhizosphaerae</name>
    <dbReference type="NCBI Taxonomy" id="1335062"/>
    <lineage>
        <taxon>Bacteria</taxon>
        <taxon>Pseudomonadati</taxon>
        <taxon>Pseudomonadota</taxon>
        <taxon>Alphaproteobacteria</taxon>
        <taxon>Acetobacterales</taxon>
        <taxon>Roseomonadaceae</taxon>
        <taxon>Roseomonas</taxon>
    </lineage>
</organism>
<dbReference type="EMBL" id="PDNU01000037">
    <property type="protein sequence ID" value="PHK93705.1"/>
    <property type="molecule type" value="Genomic_DNA"/>
</dbReference>
<dbReference type="PROSITE" id="PS51318">
    <property type="entry name" value="TAT"/>
    <property type="match status" value="1"/>
</dbReference>
<name>A0A2C7A8M1_9PROT</name>
<dbReference type="InterPro" id="IPR006311">
    <property type="entry name" value="TAT_signal"/>
</dbReference>
<dbReference type="Proteomes" id="UP000223527">
    <property type="component" value="Unassembled WGS sequence"/>
</dbReference>
<protein>
    <submittedName>
        <fullName evidence="1">Uncharacterized protein</fullName>
    </submittedName>
</protein>